<dbReference type="NCBIfam" id="TIGR04433">
    <property type="entry name" value="UrcA_uranyl"/>
    <property type="match status" value="1"/>
</dbReference>
<protein>
    <submittedName>
        <fullName evidence="2">UrcA family protein</fullName>
    </submittedName>
</protein>
<name>A0AAJ5X7I3_9SPHN</name>
<evidence type="ECO:0000313" key="3">
    <source>
        <dbReference type="Proteomes" id="UP001218362"/>
    </source>
</evidence>
<dbReference type="EMBL" id="CP119316">
    <property type="protein sequence ID" value="WEK45469.1"/>
    <property type="molecule type" value="Genomic_DNA"/>
</dbReference>
<accession>A0AAJ5X7I3</accession>
<dbReference type="Proteomes" id="UP001218362">
    <property type="component" value="Chromosome"/>
</dbReference>
<evidence type="ECO:0000313" key="2">
    <source>
        <dbReference type="EMBL" id="WEK45469.1"/>
    </source>
</evidence>
<dbReference type="InterPro" id="IPR030972">
    <property type="entry name" value="UrcA_uranyl"/>
</dbReference>
<feature type="chain" id="PRO_5042574816" evidence="1">
    <location>
        <begin position="22"/>
        <end position="99"/>
    </location>
</feature>
<reference evidence="2" key="1">
    <citation type="submission" date="2023-03" db="EMBL/GenBank/DDBJ databases">
        <title>Andean soil-derived lignocellulolytic bacterial consortium as a source of novel taxa and putative plastic-active enzymes.</title>
        <authorList>
            <person name="Diaz-Garcia L."/>
            <person name="Chuvochina M."/>
            <person name="Feuerriegel G."/>
            <person name="Bunk B."/>
            <person name="Sproer C."/>
            <person name="Streit W.R."/>
            <person name="Rodriguez L.M."/>
            <person name="Overmann J."/>
            <person name="Jimenez D.J."/>
        </authorList>
    </citation>
    <scope>NUCLEOTIDE SEQUENCE</scope>
    <source>
        <strain evidence="2">MAG 26</strain>
    </source>
</reference>
<proteinExistence type="predicted"/>
<gene>
    <name evidence="2" type="ORF">P0Y56_10525</name>
</gene>
<dbReference type="KEGG" id="acob:P0Y56_10525"/>
<dbReference type="AlphaFoldDB" id="A0AAJ5X7I3"/>
<feature type="signal peptide" evidence="1">
    <location>
        <begin position="1"/>
        <end position="21"/>
    </location>
</feature>
<organism evidence="2 3">
    <name type="scientific">Candidatus Andeanibacterium colombiense</name>
    <dbReference type="NCBI Taxonomy" id="3121345"/>
    <lineage>
        <taxon>Bacteria</taxon>
        <taxon>Pseudomonadati</taxon>
        <taxon>Pseudomonadota</taxon>
        <taxon>Alphaproteobacteria</taxon>
        <taxon>Sphingomonadales</taxon>
        <taxon>Sphingomonadaceae</taxon>
        <taxon>Candidatus Andeanibacterium</taxon>
    </lineage>
</organism>
<evidence type="ECO:0000256" key="1">
    <source>
        <dbReference type="SAM" id="SignalP"/>
    </source>
</evidence>
<sequence length="99" mass="10379">MRAPLFAAALGAALAAQPAFAESVTVPYKDLDLSTAAGQKQLGNRIDSAARKVCGFDQRVTGTRIPDPEARACVADARKKIEQRVALLAAKADEKLAGN</sequence>
<keyword evidence="1" id="KW-0732">Signal</keyword>